<name>A0A6H0KSY9_9BACE</name>
<proteinExistence type="predicted"/>
<dbReference type="InterPro" id="IPR009387">
    <property type="entry name" value="HigB-2"/>
</dbReference>
<keyword evidence="3" id="KW-1185">Reference proteome</keyword>
<evidence type="ECO:0000313" key="3">
    <source>
        <dbReference type="Proteomes" id="UP000501780"/>
    </source>
</evidence>
<dbReference type="EMBL" id="CP050831">
    <property type="protein sequence ID" value="QIU96462.1"/>
    <property type="molecule type" value="Genomic_DNA"/>
</dbReference>
<sequence length="113" mass="12964">MNYKVKIYPQFEREIKRLSKKYRSIKEDYANLLESLKENPMQGADLGKGIRKVRMAISSKGKGKSGGARVITLILVLSDENMEIGLHFIYDKSERISISDKELLEILKKNGFL</sequence>
<keyword evidence="1" id="KW-0175">Coiled coil</keyword>
<dbReference type="RefSeq" id="WP_167965885.1">
    <property type="nucleotide sequence ID" value="NZ_CP050831.1"/>
</dbReference>
<evidence type="ECO:0000256" key="1">
    <source>
        <dbReference type="SAM" id="Coils"/>
    </source>
</evidence>
<accession>A0A6H0KSY9</accession>
<dbReference type="KEGG" id="bfc:BacF7301_20920"/>
<dbReference type="Proteomes" id="UP000501780">
    <property type="component" value="Chromosome"/>
</dbReference>
<dbReference type="Pfam" id="PF06296">
    <property type="entry name" value="RelE"/>
    <property type="match status" value="1"/>
</dbReference>
<gene>
    <name evidence="2" type="ORF">BacF7301_20920</name>
</gene>
<dbReference type="AlphaFoldDB" id="A0A6H0KSY9"/>
<evidence type="ECO:0000313" key="2">
    <source>
        <dbReference type="EMBL" id="QIU96462.1"/>
    </source>
</evidence>
<protein>
    <submittedName>
        <fullName evidence="2">Type II toxin-antitoxin system RelE/ParE family toxin</fullName>
    </submittedName>
</protein>
<reference evidence="2 3" key="1">
    <citation type="submission" date="2020-03" db="EMBL/GenBank/DDBJ databases">
        <title>Genomic analysis of Bacteroides faecium CBA7301.</title>
        <authorList>
            <person name="Kim J."/>
            <person name="Roh S.W."/>
        </authorList>
    </citation>
    <scope>NUCLEOTIDE SEQUENCE [LARGE SCALE GENOMIC DNA]</scope>
    <source>
        <strain evidence="2 3">CBA7301</strain>
    </source>
</reference>
<organism evidence="2 3">
    <name type="scientific">Bacteroides faecium</name>
    <dbReference type="NCBI Taxonomy" id="2715212"/>
    <lineage>
        <taxon>Bacteria</taxon>
        <taxon>Pseudomonadati</taxon>
        <taxon>Bacteroidota</taxon>
        <taxon>Bacteroidia</taxon>
        <taxon>Bacteroidales</taxon>
        <taxon>Bacteroidaceae</taxon>
        <taxon>Bacteroides</taxon>
    </lineage>
</organism>
<feature type="coiled-coil region" evidence="1">
    <location>
        <begin position="8"/>
        <end position="35"/>
    </location>
</feature>